<dbReference type="Pfam" id="PF02517">
    <property type="entry name" value="Rce1-like"/>
    <property type="match status" value="1"/>
</dbReference>
<keyword evidence="4" id="KW-1185">Reference proteome</keyword>
<evidence type="ECO:0000313" key="4">
    <source>
        <dbReference type="Proteomes" id="UP000036520"/>
    </source>
</evidence>
<evidence type="ECO:0000259" key="2">
    <source>
        <dbReference type="Pfam" id="PF02517"/>
    </source>
</evidence>
<dbReference type="AlphaFoldDB" id="A0A0H4PCA7"/>
<feature type="domain" description="CAAX prenyl protease 2/Lysostaphin resistance protein A-like" evidence="2">
    <location>
        <begin position="172"/>
        <end position="259"/>
    </location>
</feature>
<organism evidence="3 4">
    <name type="scientific">Cyclobacterium amurskyense</name>
    <dbReference type="NCBI Taxonomy" id="320787"/>
    <lineage>
        <taxon>Bacteria</taxon>
        <taxon>Pseudomonadati</taxon>
        <taxon>Bacteroidota</taxon>
        <taxon>Cytophagia</taxon>
        <taxon>Cytophagales</taxon>
        <taxon>Cyclobacteriaceae</taxon>
        <taxon>Cyclobacterium</taxon>
    </lineage>
</organism>
<evidence type="ECO:0000256" key="1">
    <source>
        <dbReference type="SAM" id="Phobius"/>
    </source>
</evidence>
<feature type="transmembrane region" description="Helical" evidence="1">
    <location>
        <begin position="202"/>
        <end position="221"/>
    </location>
</feature>
<dbReference type="PANTHER" id="PTHR43592:SF15">
    <property type="entry name" value="CAAX AMINO TERMINAL PROTEASE FAMILY PROTEIN"/>
    <property type="match status" value="1"/>
</dbReference>
<keyword evidence="1" id="KW-0812">Transmembrane</keyword>
<accession>A0A0H4PCA7</accession>
<dbReference type="GO" id="GO:0080120">
    <property type="term" value="P:CAAX-box protein maturation"/>
    <property type="evidence" value="ECO:0007669"/>
    <property type="project" value="UniProtKB-ARBA"/>
</dbReference>
<feature type="transmembrane region" description="Helical" evidence="1">
    <location>
        <begin position="68"/>
        <end position="90"/>
    </location>
</feature>
<dbReference type="OrthoDB" id="1523022at2"/>
<reference evidence="3 4" key="1">
    <citation type="submission" date="2015-07" db="EMBL/GenBank/DDBJ databases">
        <authorList>
            <person name="Kim K.M."/>
        </authorList>
    </citation>
    <scope>NUCLEOTIDE SEQUENCE [LARGE SCALE GENOMIC DNA]</scope>
    <source>
        <strain evidence="3 4">KCTC 12363</strain>
    </source>
</reference>
<keyword evidence="1" id="KW-1133">Transmembrane helix</keyword>
<feature type="transmembrane region" description="Helical" evidence="1">
    <location>
        <begin position="111"/>
        <end position="132"/>
    </location>
</feature>
<dbReference type="RefSeq" id="WP_048641181.1">
    <property type="nucleotide sequence ID" value="NZ_CP012040.1"/>
</dbReference>
<gene>
    <name evidence="3" type="ORF">CA2015_1318</name>
</gene>
<dbReference type="EMBL" id="CP012040">
    <property type="protein sequence ID" value="AKP50765.1"/>
    <property type="molecule type" value="Genomic_DNA"/>
</dbReference>
<proteinExistence type="predicted"/>
<feature type="transmembrane region" description="Helical" evidence="1">
    <location>
        <begin position="172"/>
        <end position="190"/>
    </location>
</feature>
<keyword evidence="1" id="KW-0472">Membrane</keyword>
<dbReference type="InterPro" id="IPR003675">
    <property type="entry name" value="Rce1/LyrA-like_dom"/>
</dbReference>
<dbReference type="PANTHER" id="PTHR43592">
    <property type="entry name" value="CAAX AMINO TERMINAL PROTEASE"/>
    <property type="match status" value="1"/>
</dbReference>
<name>A0A0H4PCA7_9BACT</name>
<feature type="transmembrane region" description="Helical" evidence="1">
    <location>
        <begin position="284"/>
        <end position="303"/>
    </location>
</feature>
<feature type="transmembrane region" description="Helical" evidence="1">
    <location>
        <begin position="20"/>
        <end position="48"/>
    </location>
</feature>
<evidence type="ECO:0000313" key="3">
    <source>
        <dbReference type="EMBL" id="AKP50765.1"/>
    </source>
</evidence>
<dbReference type="Proteomes" id="UP000036520">
    <property type="component" value="Chromosome"/>
</dbReference>
<dbReference type="KEGG" id="camu:CA2015_1318"/>
<dbReference type="GO" id="GO:0004175">
    <property type="term" value="F:endopeptidase activity"/>
    <property type="evidence" value="ECO:0007669"/>
    <property type="project" value="UniProtKB-ARBA"/>
</dbReference>
<protein>
    <submittedName>
        <fullName evidence="3">Abortive infection protein family</fullName>
    </submittedName>
</protein>
<dbReference type="STRING" id="320787.CA2015_1318"/>
<sequence length="312" mass="35679">MEIYENRPGHSIKQHWLLSFTVLVLIVFGSLAILQTMALGLLPILFGISFDQLPYLLTASLDHPNARLAFLFIQGLGGGLGFFIGGWIFVRFVDRKTLRLDLQLDPLKFNGLWIVLPLLFGFVLFNSLLVYLNMNIEFPEALSGLEAAFRAKEDQLMELTKYLTDFESVGEFLLGILIIGLLAGIGEEYLFRGIVQPKMHQYTGNAHWAVWITAFIFSAIHFQFYGFLPRLMLGALFGYLYLYSGSLLYPMVAHILNNTLTVTLVYFNKLGLMEFDLEDADTLYWEYVIAGLVIFLFCWNLFIKSNKNQVYE</sequence>